<dbReference type="GO" id="GO:0016853">
    <property type="term" value="F:isomerase activity"/>
    <property type="evidence" value="ECO:0007669"/>
    <property type="project" value="UniProtKB-KW"/>
</dbReference>
<sequence>MTEPITNKQLWAAIHAERAALAEDLAMLNDKQWASPSLCERWNVEEVVAHLSAAASTGPLRWIGSALGARFDFELHNSRRLAEHLGPTPADTLSQFRQVIPSTTSPFGPVAAWLGELVVHAEDIRRPLGIAHRLPIETATEVAGFFSRRSFTVKSKETVAGLRVEASDGPLASGQGPLVRGTTLALAMAMAGRAAFCDELEGPGVATLRSRLDAPNTKI</sequence>
<feature type="domain" description="Mycothiol-dependent maleylpyruvate isomerase metal-binding" evidence="1">
    <location>
        <begin position="15"/>
        <end position="103"/>
    </location>
</feature>
<protein>
    <submittedName>
        <fullName evidence="2">Maleylpyruvate isomerase family mycothiol-dependent enzyme</fullName>
    </submittedName>
</protein>
<dbReference type="InterPro" id="IPR024344">
    <property type="entry name" value="MDMPI_metal-binding"/>
</dbReference>
<evidence type="ECO:0000313" key="2">
    <source>
        <dbReference type="EMBL" id="NGN85527.1"/>
    </source>
</evidence>
<proteinExistence type="predicted"/>
<reference evidence="2 3" key="1">
    <citation type="submission" date="2020-02" db="EMBL/GenBank/DDBJ databases">
        <title>Genome sequence of the type strain DSM 27180 of Arthrobacter silviterrae.</title>
        <authorList>
            <person name="Gao J."/>
            <person name="Sun J."/>
        </authorList>
    </citation>
    <scope>NUCLEOTIDE SEQUENCE [LARGE SCALE GENOMIC DNA]</scope>
    <source>
        <strain evidence="2 3">DSM 27180</strain>
    </source>
</reference>
<accession>A0ABX0DF16</accession>
<dbReference type="InterPro" id="IPR017517">
    <property type="entry name" value="Maleyloyr_isom"/>
</dbReference>
<evidence type="ECO:0000313" key="3">
    <source>
        <dbReference type="Proteomes" id="UP000479226"/>
    </source>
</evidence>
<dbReference type="RefSeq" id="WP_165183733.1">
    <property type="nucleotide sequence ID" value="NZ_JAAKZI010000057.1"/>
</dbReference>
<dbReference type="Proteomes" id="UP000479226">
    <property type="component" value="Unassembled WGS sequence"/>
</dbReference>
<gene>
    <name evidence="2" type="ORF">G6N77_18975</name>
</gene>
<keyword evidence="3" id="KW-1185">Reference proteome</keyword>
<dbReference type="SUPFAM" id="SSF109854">
    <property type="entry name" value="DinB/YfiT-like putative metalloenzymes"/>
    <property type="match status" value="1"/>
</dbReference>
<dbReference type="InterPro" id="IPR034660">
    <property type="entry name" value="DinB/YfiT-like"/>
</dbReference>
<dbReference type="Gene3D" id="1.20.120.450">
    <property type="entry name" value="dinb family like domain"/>
    <property type="match status" value="1"/>
</dbReference>
<dbReference type="NCBIfam" id="TIGR03083">
    <property type="entry name" value="maleylpyruvate isomerase family mycothiol-dependent enzyme"/>
    <property type="match status" value="1"/>
</dbReference>
<comment type="caution">
    <text evidence="2">The sequence shown here is derived from an EMBL/GenBank/DDBJ whole genome shotgun (WGS) entry which is preliminary data.</text>
</comment>
<keyword evidence="2" id="KW-0413">Isomerase</keyword>
<name>A0ABX0DF16_9MICC</name>
<dbReference type="Pfam" id="PF11716">
    <property type="entry name" value="MDMPI_N"/>
    <property type="match status" value="1"/>
</dbReference>
<organism evidence="2 3">
    <name type="scientific">Arthrobacter silviterrae</name>
    <dbReference type="NCBI Taxonomy" id="2026658"/>
    <lineage>
        <taxon>Bacteria</taxon>
        <taxon>Bacillati</taxon>
        <taxon>Actinomycetota</taxon>
        <taxon>Actinomycetes</taxon>
        <taxon>Micrococcales</taxon>
        <taxon>Micrococcaceae</taxon>
        <taxon>Arthrobacter</taxon>
    </lineage>
</organism>
<dbReference type="EMBL" id="JAAKZI010000057">
    <property type="protein sequence ID" value="NGN85527.1"/>
    <property type="molecule type" value="Genomic_DNA"/>
</dbReference>
<evidence type="ECO:0000259" key="1">
    <source>
        <dbReference type="Pfam" id="PF11716"/>
    </source>
</evidence>